<protein>
    <submittedName>
        <fullName evidence="3">Uncharacterized protein</fullName>
    </submittedName>
</protein>
<dbReference type="Pfam" id="PF19590">
    <property type="entry name" value="TrbL_3"/>
    <property type="match status" value="1"/>
</dbReference>
<feature type="transmembrane region" description="Helical" evidence="2">
    <location>
        <begin position="197"/>
        <end position="214"/>
    </location>
</feature>
<reference evidence="3 4" key="1">
    <citation type="submission" date="2019-02" db="EMBL/GenBank/DDBJ databases">
        <title>Haloarcula mannanilyticum sp. nov., a mannan degrading haloarchaeon isolated from commercial salt.</title>
        <authorList>
            <person name="Enomoto S."/>
            <person name="Shimane Y."/>
            <person name="Kamekura M."/>
            <person name="Ito T."/>
            <person name="Moriya O."/>
            <person name="Ihara K."/>
            <person name="Takahashi-Ando N."/>
            <person name="Fukushima Y."/>
            <person name="Yoshida Y."/>
            <person name="Usama R."/>
            <person name="Takai K."/>
            <person name="Minegishi H."/>
        </authorList>
    </citation>
    <scope>NUCLEOTIDE SEQUENCE [LARGE SCALE GENOMIC DNA]</scope>
    <source>
        <strain evidence="3 4">MD130-1</strain>
    </source>
</reference>
<dbReference type="InterPro" id="IPR045782">
    <property type="entry name" value="TrbL_3"/>
</dbReference>
<feature type="transmembrane region" description="Helical" evidence="2">
    <location>
        <begin position="170"/>
        <end position="191"/>
    </location>
</feature>
<feature type="region of interest" description="Disordered" evidence="1">
    <location>
        <begin position="316"/>
        <end position="338"/>
    </location>
</feature>
<keyword evidence="2" id="KW-0472">Membrane</keyword>
<evidence type="ECO:0000313" key="3">
    <source>
        <dbReference type="EMBL" id="GCF16235.1"/>
    </source>
</evidence>
<feature type="transmembrane region" description="Helical" evidence="2">
    <location>
        <begin position="258"/>
        <end position="279"/>
    </location>
</feature>
<keyword evidence="2" id="KW-1133">Transmembrane helix</keyword>
<feature type="transmembrane region" description="Helical" evidence="2">
    <location>
        <begin position="96"/>
        <end position="117"/>
    </location>
</feature>
<dbReference type="Proteomes" id="UP000304382">
    <property type="component" value="Unassembled WGS sequence"/>
</dbReference>
<comment type="caution">
    <text evidence="3">The sequence shown here is derived from an EMBL/GenBank/DDBJ whole genome shotgun (WGS) entry which is preliminary data.</text>
</comment>
<sequence>MRLKTCLTAACLIMVLSTVLAGAAAADQAATPSGKDTGDGEEGDGRSVEELVESIASALLIPLQRLANELSGLLTRVFASYPEVTSQEVLDIHEKVFRVSLVLSGAAVVWIGVLRLANIIDAIRPLASVIGAVGLGSVAPELLRYPVEISRLTTEALMPQSPGFLAVTRFTLELALVAFFDSTLLLGIALIFLGRDVFLMAGVALSPLIGLMIATPRLRTFGERLVNLWIACLLIGPLNAVVYDLTLTLLESGDLIPHFLWALAGIGLMFGLPLVLLGAGVTMALPLTRVAGQATGIVYQQTLRVADEKLNIDVDRGSQQKNKDSRNRRNRFTRRGDD</sequence>
<gene>
    <name evidence="3" type="ORF">Harman_41700</name>
</gene>
<dbReference type="RefSeq" id="WP_137685601.1">
    <property type="nucleotide sequence ID" value="NZ_BIXZ01000022.1"/>
</dbReference>
<evidence type="ECO:0000256" key="1">
    <source>
        <dbReference type="SAM" id="MobiDB-lite"/>
    </source>
</evidence>
<name>A0A4C2EPI5_9EURY</name>
<proteinExistence type="predicted"/>
<feature type="compositionally biased region" description="Basic residues" evidence="1">
    <location>
        <begin position="328"/>
        <end position="338"/>
    </location>
</feature>
<dbReference type="EMBL" id="BIXZ01000022">
    <property type="protein sequence ID" value="GCF16235.1"/>
    <property type="molecule type" value="Genomic_DNA"/>
</dbReference>
<keyword evidence="4" id="KW-1185">Reference proteome</keyword>
<dbReference type="OrthoDB" id="275795at2157"/>
<evidence type="ECO:0000256" key="2">
    <source>
        <dbReference type="SAM" id="Phobius"/>
    </source>
</evidence>
<dbReference type="AlphaFoldDB" id="A0A4C2EPI5"/>
<organism evidence="3 4">
    <name type="scientific">Haloarcula mannanilytica</name>
    <dbReference type="NCBI Taxonomy" id="2509225"/>
    <lineage>
        <taxon>Archaea</taxon>
        <taxon>Methanobacteriati</taxon>
        <taxon>Methanobacteriota</taxon>
        <taxon>Stenosarchaea group</taxon>
        <taxon>Halobacteria</taxon>
        <taxon>Halobacteriales</taxon>
        <taxon>Haloarculaceae</taxon>
        <taxon>Haloarcula</taxon>
    </lineage>
</organism>
<accession>A0A4C2EPI5</accession>
<keyword evidence="2" id="KW-0812">Transmembrane</keyword>
<feature type="transmembrane region" description="Helical" evidence="2">
    <location>
        <begin position="226"/>
        <end position="246"/>
    </location>
</feature>
<evidence type="ECO:0000313" key="4">
    <source>
        <dbReference type="Proteomes" id="UP000304382"/>
    </source>
</evidence>
<feature type="compositionally biased region" description="Basic and acidic residues" evidence="1">
    <location>
        <begin position="316"/>
        <end position="327"/>
    </location>
</feature>